<gene>
    <name evidence="13" type="ORF">CMV_028858</name>
</gene>
<evidence type="ECO:0000256" key="11">
    <source>
        <dbReference type="ARBA" id="ARBA00024615"/>
    </source>
</evidence>
<dbReference type="PANTHER" id="PTHR13190">
    <property type="entry name" value="AUTOPHAGY-RELATED 2, ISOFORM A"/>
    <property type="match status" value="1"/>
</dbReference>
<comment type="similarity">
    <text evidence="3">Belongs to the ATG2 family.</text>
</comment>
<dbReference type="GO" id="GO:0061723">
    <property type="term" value="P:glycophagy"/>
    <property type="evidence" value="ECO:0007669"/>
    <property type="project" value="TreeGrafter"/>
</dbReference>
<dbReference type="GO" id="GO:0043495">
    <property type="term" value="F:protein-membrane adaptor activity"/>
    <property type="evidence" value="ECO:0007669"/>
    <property type="project" value="TreeGrafter"/>
</dbReference>
<reference evidence="13" key="1">
    <citation type="submission" date="2020-03" db="EMBL/GenBank/DDBJ databases">
        <title>Castanea mollissima Vanexum genome sequencing.</title>
        <authorList>
            <person name="Staton M."/>
        </authorList>
    </citation>
    <scope>NUCLEOTIDE SEQUENCE</scope>
    <source>
        <tissue evidence="13">Leaf</tissue>
    </source>
</reference>
<dbReference type="InterPro" id="IPR026849">
    <property type="entry name" value="ATG2"/>
</dbReference>
<keyword evidence="7" id="KW-0072">Autophagy</keyword>
<name>A0A8J4V7Z4_9ROSI</name>
<evidence type="ECO:0000256" key="2">
    <source>
        <dbReference type="ARBA" id="ARBA00004623"/>
    </source>
</evidence>
<evidence type="ECO:0000256" key="5">
    <source>
        <dbReference type="ARBA" id="ARBA00022448"/>
    </source>
</evidence>
<organism evidence="13 14">
    <name type="scientific">Castanea mollissima</name>
    <name type="common">Chinese chestnut</name>
    <dbReference type="NCBI Taxonomy" id="60419"/>
    <lineage>
        <taxon>Eukaryota</taxon>
        <taxon>Viridiplantae</taxon>
        <taxon>Streptophyta</taxon>
        <taxon>Embryophyta</taxon>
        <taxon>Tracheophyta</taxon>
        <taxon>Spermatophyta</taxon>
        <taxon>Magnoliopsida</taxon>
        <taxon>eudicotyledons</taxon>
        <taxon>Gunneridae</taxon>
        <taxon>Pentapetalae</taxon>
        <taxon>rosids</taxon>
        <taxon>fabids</taxon>
        <taxon>Fagales</taxon>
        <taxon>Fagaceae</taxon>
        <taxon>Castanea</taxon>
    </lineage>
</organism>
<evidence type="ECO:0000256" key="3">
    <source>
        <dbReference type="ARBA" id="ARBA00009714"/>
    </source>
</evidence>
<dbReference type="GO" id="GO:0032266">
    <property type="term" value="F:phosphatidylinositol-3-phosphate binding"/>
    <property type="evidence" value="ECO:0007669"/>
    <property type="project" value="TreeGrafter"/>
</dbReference>
<dbReference type="GO" id="GO:0000422">
    <property type="term" value="P:autophagy of mitochondrion"/>
    <property type="evidence" value="ECO:0007669"/>
    <property type="project" value="TreeGrafter"/>
</dbReference>
<dbReference type="GO" id="GO:0034045">
    <property type="term" value="C:phagophore assembly site membrane"/>
    <property type="evidence" value="ECO:0007669"/>
    <property type="project" value="UniProtKB-SubCell"/>
</dbReference>
<feature type="region of interest" description="Disordered" evidence="12">
    <location>
        <begin position="1876"/>
        <end position="1896"/>
    </location>
</feature>
<dbReference type="GO" id="GO:0034727">
    <property type="term" value="P:piecemeal microautophagy of the nucleus"/>
    <property type="evidence" value="ECO:0007669"/>
    <property type="project" value="TreeGrafter"/>
</dbReference>
<evidence type="ECO:0000313" key="14">
    <source>
        <dbReference type="Proteomes" id="UP000737018"/>
    </source>
</evidence>
<evidence type="ECO:0000256" key="9">
    <source>
        <dbReference type="ARBA" id="ARBA00023136"/>
    </source>
</evidence>
<dbReference type="GO" id="GO:0006869">
    <property type="term" value="P:lipid transport"/>
    <property type="evidence" value="ECO:0007669"/>
    <property type="project" value="UniProtKB-KW"/>
</dbReference>
<comment type="catalytic activity">
    <reaction evidence="11">
        <text>a 1,2-diacyl-sn-glycero-3-phosphoethanolamine(in) = a 1,2-diacyl-sn-glycero-3-phosphoethanolamine(out)</text>
        <dbReference type="Rhea" id="RHEA:38895"/>
        <dbReference type="ChEBI" id="CHEBI:64612"/>
    </reaction>
</comment>
<keyword evidence="5" id="KW-0813">Transport</keyword>
<dbReference type="GO" id="GO:0061908">
    <property type="term" value="C:phagophore"/>
    <property type="evidence" value="ECO:0007669"/>
    <property type="project" value="TreeGrafter"/>
</dbReference>
<dbReference type="Proteomes" id="UP000737018">
    <property type="component" value="Unassembled WGS sequence"/>
</dbReference>
<accession>A0A8J4V7Z4</accession>
<dbReference type="Pfam" id="PF13329">
    <property type="entry name" value="ATG2_CAD"/>
    <property type="match status" value="2"/>
</dbReference>
<dbReference type="GO" id="GO:0000045">
    <property type="term" value="P:autophagosome assembly"/>
    <property type="evidence" value="ECO:0007669"/>
    <property type="project" value="TreeGrafter"/>
</dbReference>
<evidence type="ECO:0000256" key="10">
    <source>
        <dbReference type="ARBA" id="ARBA00024479"/>
    </source>
</evidence>
<evidence type="ECO:0000256" key="12">
    <source>
        <dbReference type="SAM" id="MobiDB-lite"/>
    </source>
</evidence>
<feature type="compositionally biased region" description="Polar residues" evidence="12">
    <location>
        <begin position="1880"/>
        <end position="1896"/>
    </location>
</feature>
<keyword evidence="14" id="KW-1185">Reference proteome</keyword>
<evidence type="ECO:0000256" key="8">
    <source>
        <dbReference type="ARBA" id="ARBA00023055"/>
    </source>
</evidence>
<comment type="catalytic activity">
    <reaction evidence="10">
        <text>a 1,2-diacyl-sn-glycero-3-phospho-L-serine(in) = a 1,2-diacyl-sn-glycero-3-phospho-L-serine(out)</text>
        <dbReference type="Rhea" id="RHEA:38663"/>
        <dbReference type="ChEBI" id="CHEBI:57262"/>
    </reaction>
</comment>
<evidence type="ECO:0000256" key="7">
    <source>
        <dbReference type="ARBA" id="ARBA00023006"/>
    </source>
</evidence>
<keyword evidence="6" id="KW-0256">Endoplasmic reticulum</keyword>
<dbReference type="OrthoDB" id="18982at2759"/>
<dbReference type="EMBL" id="JRKL02012559">
    <property type="protein sequence ID" value="KAF3944695.1"/>
    <property type="molecule type" value="Genomic_DNA"/>
</dbReference>
<dbReference type="GO" id="GO:0005789">
    <property type="term" value="C:endoplasmic reticulum membrane"/>
    <property type="evidence" value="ECO:0007669"/>
    <property type="project" value="UniProtKB-SubCell"/>
</dbReference>
<protein>
    <recommendedName>
        <fullName evidence="4">Autophagy-related protein 2</fullName>
    </recommendedName>
</protein>
<evidence type="ECO:0000256" key="6">
    <source>
        <dbReference type="ARBA" id="ARBA00022824"/>
    </source>
</evidence>
<keyword evidence="8" id="KW-0445">Lipid transport</keyword>
<evidence type="ECO:0000256" key="4">
    <source>
        <dbReference type="ARBA" id="ARBA00018070"/>
    </source>
</evidence>
<proteinExistence type="inferred from homology"/>
<dbReference type="GO" id="GO:0061709">
    <property type="term" value="P:reticulophagy"/>
    <property type="evidence" value="ECO:0007669"/>
    <property type="project" value="TreeGrafter"/>
</dbReference>
<comment type="caution">
    <text evidence="13">The sequence shown here is derived from an EMBL/GenBank/DDBJ whole genome shotgun (WGS) entry which is preliminary data.</text>
</comment>
<dbReference type="PANTHER" id="PTHR13190:SF1">
    <property type="entry name" value="AUTOPHAGY-RELATED 2, ISOFORM A"/>
    <property type="match status" value="1"/>
</dbReference>
<evidence type="ECO:0000313" key="13">
    <source>
        <dbReference type="EMBL" id="KAF3944695.1"/>
    </source>
</evidence>
<comment type="subcellular location">
    <subcellularLocation>
        <location evidence="1">Endoplasmic reticulum membrane</location>
        <topology evidence="1">Peripheral membrane protein</topology>
    </subcellularLocation>
    <subcellularLocation>
        <location evidence="2">Preautophagosomal structure membrane</location>
        <topology evidence="2">Peripheral membrane protein</topology>
    </subcellularLocation>
</comment>
<keyword evidence="9" id="KW-0472">Membrane</keyword>
<sequence length="1988" mass="217798">MFPWNIRRSAEAVFSRWALKKVCKFVLKKKLGHLILGDIDLEQLDVQLTEGTIQLNDLALNVDYLNEKFGASTPVIIKEGSIGSLLVKMPWKGEGCVVEVDELELVLAPCMKNDSPAEDETCSSSQDGNHGLHYDLRKHEYDSVDAAAKSTSGDVHEGVKTIAKMVKWLLSSFHVKIKRLIVAFDPYLENDETNTGSHTTLVLRILETECQTCISESENSNGSARVENFLGISQLTNIIKFQEVIVELLQIDDNDDKASFGEFFSGQSPTNTTTPVVTGKRGGFSGNLRLNIPWKNGSLDIRKVDADVSIDPVELRLQPSTIKWLLLSWETVKNLDKDCSGHMHYRSMDSINFNSASNCHSSTPLSTANVTDKMIQIFGRSSLDISSLTLEESVTEGMLPGAHLISDWVSANQNQKDGIEELDFGASVDQFFECIDGMRNSQSALASSGMWNWTCSVFSAITAASSLASGSLLIPSEQQHVETTVKAACAEISVMLSFHDEDQKNLCDPEDDLVIVHCLAAECRDIVLLLQVCSREMKFEGIVKSLVVANYFNSEKDALNFGLNSCTDDKNSQSLLIHQLQAEVQGALPPFTLSGEDPYSDEVNDLVSADFPFGSKDGVAKVILLKTSGITHCEFSVSSASSDGSFSGPASFSLKLSPFVFWVNFPLVNTLLNLSVEVVKYVEMNAKRNESQSVVITEKHKSSNGYVKRSTSCLTTLSSTERLRGNILIPNARLILCFPFESGKDSRDYSSYDQFIVLDLSSPLASNRGVIEDRSPTSDATIQKKQFSMVTSSLHLNVGDLYIYLVLSASEGVIRNNSCNMLNQKFSAQNILSITNKTGCLSVISMLWQDGHVAGPLIAKRAKFLATLGSCDVSLDSNAYEFASASAVKDLEDLNSRIQQEMIVSSVFFLHVCLSPVTISLGSSQYNGLHNLLNQMINGLACVDSDASDVAKSREGPSVSQTSLLVECDSVEIIISLDAKEHIGGPMQSELPGSWYCLRLKIQKFELLSVSNIGGIRDANFFWLAHGEGELWGSITGVPGQEFLLISCSNSTMKRGDGGGSNALSSRLAGSDIVYLWEPESLHGFTSITVRCGTIVATGGRLDWLDKISSFFSLPSPEAEQEGDNSMQKGDLNASCGSSFVLNLVDIGLSYEPYLKRLVAGSEVLDSKCCSSSAKEKECMGEQYVACLLAASSFNLSTSTVVNSTDNDSKIRVQDLGLLLRTMSEPENLGGTYSVEHLHKVGYINVAREALIEVILRTNCKSGLLWEVECSKSHICLETCHDTTAALIRLSAQLQQLFTPDVEESIVHLQARWNDIQKAQDRNDYNDDTRVFSGDSEPSTSQVNIASVDTKSEPGLVGLMDEICEDAFSFDDNHAYPFDPSESHICVSLDESVLGDACSFRVETPEILSHDLSFNGLMPVVELESGQTSILEEGYFTEFREGYCLSELRRLSELSIGRQSLPEVPNCRSTNVGIGDIGKGNSGWYGDLRILENHISETSEHSGVKQFVEGKLLSLNNKTHDDVGKVAGRVLFKNIDVKWRMYAGSDWPDSRDIGEHSSTSHGRDTTVYLELSFSGMEFQYDIFPVGGICVSKLSLSVQDFQLYDKSSNAPWKLVLGYYNSKDHPRESSSKAFKLDLEAVRPDPLVPLEEYRLRIAFLPILLHLHQSQLDFLIDFFGAKSSSVDQSPDCHQDADGSKLSQGHTIANEALLPFFQKFDIWPVLVRVDYSPRRVDLAALRGGKYVELVNLVPWKGVELQLKHVHSVGIYGWGGVFETIIGEWLEDISQNQVHKILQGLPTIRSVVAVGSGAAKLVSLPVESYRKDRRLLKGMQRGTVAFLRSISLEAVGLGVHLAAGVHDILLQAECILTSIPPSGPWAGQSKMKTNVRSNQPKDAQQGLQRAYESLSDGLGKSASALVGTPLKKYQRGAGAVSALTSAVRAVPAAAIAPASACATAVHYAILGFRNSLDPERKKESMEKYLGPTQSQEHD</sequence>
<evidence type="ECO:0000256" key="1">
    <source>
        <dbReference type="ARBA" id="ARBA00004406"/>
    </source>
</evidence>